<evidence type="ECO:0000313" key="5">
    <source>
        <dbReference type="Proteomes" id="UP000092698"/>
    </source>
</evidence>
<feature type="signal peptide" evidence="2">
    <location>
        <begin position="1"/>
        <end position="17"/>
    </location>
</feature>
<evidence type="ECO:0000256" key="2">
    <source>
        <dbReference type="SAM" id="SignalP"/>
    </source>
</evidence>
<evidence type="ECO:0000256" key="1">
    <source>
        <dbReference type="SAM" id="MobiDB-lite"/>
    </source>
</evidence>
<accession>A0A1C7D7X1</accession>
<dbReference type="SUPFAM" id="SSF56925">
    <property type="entry name" value="OMPA-like"/>
    <property type="match status" value="2"/>
</dbReference>
<keyword evidence="2" id="KW-0732">Signal</keyword>
<evidence type="ECO:0000313" key="4">
    <source>
        <dbReference type="EMBL" id="ANU07580.1"/>
    </source>
</evidence>
<keyword evidence="5" id="KW-1185">Reference proteome</keyword>
<evidence type="ECO:0000259" key="3">
    <source>
        <dbReference type="Pfam" id="PF01298"/>
    </source>
</evidence>
<dbReference type="InterPro" id="IPR011250">
    <property type="entry name" value="OMP/PagP_B-barrel"/>
</dbReference>
<dbReference type="InterPro" id="IPR001677">
    <property type="entry name" value="TbpB_B_D"/>
</dbReference>
<dbReference type="STRING" id="645517.A6F65_01274"/>
<name>A0A1C7D7X1_9SPHN</name>
<proteinExistence type="predicted"/>
<dbReference type="AlphaFoldDB" id="A0A1C7D7X1"/>
<feature type="chain" id="PRO_5008884396" description="Transferrin-binding protein B C-lobe/N-lobe beta-barrel domain-containing protein" evidence="2">
    <location>
        <begin position="18"/>
        <end position="590"/>
    </location>
</feature>
<feature type="region of interest" description="Disordered" evidence="1">
    <location>
        <begin position="29"/>
        <end position="49"/>
    </location>
</feature>
<protein>
    <recommendedName>
        <fullName evidence="3">Transferrin-binding protein B C-lobe/N-lobe beta-barrel domain-containing protein</fullName>
    </recommendedName>
</protein>
<dbReference type="RefSeq" id="WP_157093075.1">
    <property type="nucleotide sequence ID" value="NZ_CP016545.1"/>
</dbReference>
<dbReference type="PROSITE" id="PS51257">
    <property type="entry name" value="PROKAR_LIPOPROTEIN"/>
    <property type="match status" value="1"/>
</dbReference>
<gene>
    <name evidence="4" type="ORF">A6F65_01274</name>
</gene>
<dbReference type="KEGG" id="anh:A6F65_01274"/>
<dbReference type="Pfam" id="PF01298">
    <property type="entry name" value="TbpB_B_D"/>
    <property type="match status" value="1"/>
</dbReference>
<dbReference type="EMBL" id="CP016545">
    <property type="protein sequence ID" value="ANU07580.1"/>
    <property type="molecule type" value="Genomic_DNA"/>
</dbReference>
<dbReference type="OrthoDB" id="7529687at2"/>
<feature type="domain" description="Transferrin-binding protein B C-lobe/N-lobe beta-barrel" evidence="3">
    <location>
        <begin position="461"/>
        <end position="568"/>
    </location>
</feature>
<organism evidence="4 5">
    <name type="scientific">Paraurantiacibacter namhicola</name>
    <dbReference type="NCBI Taxonomy" id="645517"/>
    <lineage>
        <taxon>Bacteria</taxon>
        <taxon>Pseudomonadati</taxon>
        <taxon>Pseudomonadota</taxon>
        <taxon>Alphaproteobacteria</taxon>
        <taxon>Sphingomonadales</taxon>
        <taxon>Erythrobacteraceae</taxon>
        <taxon>Paraurantiacibacter</taxon>
    </lineage>
</organism>
<reference evidence="4 5" key="1">
    <citation type="submission" date="2016-07" db="EMBL/GenBank/DDBJ databases">
        <title>Complete genome sequence of Altererythrobacter namhicola JCM 16345T, containing esterase-encoding genes.</title>
        <authorList>
            <person name="Cheng H."/>
            <person name="Wu Y.-H."/>
            <person name="Jian S.-L."/>
            <person name="Huo Y.-Y."/>
            <person name="Wang C.-S."/>
            <person name="Xu X.-W."/>
        </authorList>
    </citation>
    <scope>NUCLEOTIDE SEQUENCE [LARGE SCALE GENOMIC DNA]</scope>
    <source>
        <strain evidence="4 5">JCM 16345</strain>
    </source>
</reference>
<sequence length="590" mass="62241">MQISKIFVALIASAGLAACGGGGGPGGGGGGVVSTPAPTPTPTPTPVANTDVGNLVTSERFSSLASSHQVTFDLPSGEAKGSSTAQVQTSITYDAGADSYTIDLGGRAVFTASDIVNQSEDAVVYRSTDGDETLYLTLINQQPRTDAPRGSVGMGLFQRNVFPQGGQGVQESDILYFVYGFETLGDAMPRTGQLRYTTSMIGLRTSRSQNPLSYFGEGEFLVDLATGYFTASSEAERYDLVKEEELVGTATWSAAGQLSSVSSSFSGFFTFAGLTGELDGSFFGEDAGELGLTFSGTDELGSSVSGAMIGQRDGPSMVNQTLVALLEEETFLAPAQGLFAGALANGVPHRGTTGSPLSLTIDLEGNIYYDDTWSWFTPMNFDASSSEVTQDGSIIRYIERDRGGNAVLFLNNAVSPSGVALSYMNFGSMRMQDEFNGGLYEIRRAFIYGFKTPDFLLRARTGTASYSGIVYGTANTESASRYFTASGTSSFVIDFKSGNVDGSFDVIIVDDASGERFFLGQYTVDTALRDTRNQFYGSVDSGGSSVGAFDGYLFGPIGQELGGSFQLTAPDVVDDEDVWVQGIVAATEDR</sequence>
<dbReference type="Proteomes" id="UP000092698">
    <property type="component" value="Chromosome"/>
</dbReference>
<dbReference type="Gene3D" id="2.40.160.90">
    <property type="match status" value="2"/>
</dbReference>